<evidence type="ECO:0000313" key="2">
    <source>
        <dbReference type="Proteomes" id="UP000762676"/>
    </source>
</evidence>
<proteinExistence type="predicted"/>
<feature type="non-terminal residue" evidence="1">
    <location>
        <position position="63"/>
    </location>
</feature>
<dbReference type="AlphaFoldDB" id="A0AAV4GER7"/>
<accession>A0AAV4GER7</accession>
<comment type="caution">
    <text evidence="1">The sequence shown here is derived from an EMBL/GenBank/DDBJ whole genome shotgun (WGS) entry which is preliminary data.</text>
</comment>
<protein>
    <submittedName>
        <fullName evidence="1">Uncharacterized protein</fullName>
    </submittedName>
</protein>
<organism evidence="1 2">
    <name type="scientific">Elysia marginata</name>
    <dbReference type="NCBI Taxonomy" id="1093978"/>
    <lineage>
        <taxon>Eukaryota</taxon>
        <taxon>Metazoa</taxon>
        <taxon>Spiralia</taxon>
        <taxon>Lophotrochozoa</taxon>
        <taxon>Mollusca</taxon>
        <taxon>Gastropoda</taxon>
        <taxon>Heterobranchia</taxon>
        <taxon>Euthyneura</taxon>
        <taxon>Panpulmonata</taxon>
        <taxon>Sacoglossa</taxon>
        <taxon>Placobranchoidea</taxon>
        <taxon>Plakobranchidae</taxon>
        <taxon>Elysia</taxon>
    </lineage>
</organism>
<keyword evidence="2" id="KW-1185">Reference proteome</keyword>
<dbReference type="EMBL" id="BMAT01012011">
    <property type="protein sequence ID" value="GFR83493.1"/>
    <property type="molecule type" value="Genomic_DNA"/>
</dbReference>
<sequence>MIRFPWRLRTDSGKVSFKSGVYRYITYTLSHWNALRDVPITAHPTGAGPEIGVTWHQLRLAIT</sequence>
<reference evidence="1 2" key="1">
    <citation type="journal article" date="2021" name="Elife">
        <title>Chloroplast acquisition without the gene transfer in kleptoplastic sea slugs, Plakobranchus ocellatus.</title>
        <authorList>
            <person name="Maeda T."/>
            <person name="Takahashi S."/>
            <person name="Yoshida T."/>
            <person name="Shimamura S."/>
            <person name="Takaki Y."/>
            <person name="Nagai Y."/>
            <person name="Toyoda A."/>
            <person name="Suzuki Y."/>
            <person name="Arimoto A."/>
            <person name="Ishii H."/>
            <person name="Satoh N."/>
            <person name="Nishiyama T."/>
            <person name="Hasebe M."/>
            <person name="Maruyama T."/>
            <person name="Minagawa J."/>
            <person name="Obokata J."/>
            <person name="Shigenobu S."/>
        </authorList>
    </citation>
    <scope>NUCLEOTIDE SEQUENCE [LARGE SCALE GENOMIC DNA]</scope>
</reference>
<name>A0AAV4GER7_9GAST</name>
<gene>
    <name evidence="1" type="ORF">ElyMa_005976300</name>
</gene>
<evidence type="ECO:0000313" key="1">
    <source>
        <dbReference type="EMBL" id="GFR83493.1"/>
    </source>
</evidence>
<dbReference type="Proteomes" id="UP000762676">
    <property type="component" value="Unassembled WGS sequence"/>
</dbReference>